<dbReference type="Proteomes" id="UP000291591">
    <property type="component" value="Unassembled WGS sequence"/>
</dbReference>
<keyword evidence="2" id="KW-0808">Transferase</keyword>
<dbReference type="Pfam" id="PF00583">
    <property type="entry name" value="Acetyltransf_1"/>
    <property type="match status" value="1"/>
</dbReference>
<dbReference type="InterPro" id="IPR016181">
    <property type="entry name" value="Acyl_CoA_acyltransferase"/>
</dbReference>
<comment type="caution">
    <text evidence="2">The sequence shown here is derived from an EMBL/GenBank/DDBJ whole genome shotgun (WGS) entry which is preliminary data.</text>
</comment>
<accession>A0A4Q7US85</accession>
<name>A0A4Q7US85_PSEST</name>
<gene>
    <name evidence="2" type="ORF">EV383_0643</name>
</gene>
<evidence type="ECO:0000313" key="2">
    <source>
        <dbReference type="EMBL" id="RZT83824.1"/>
    </source>
</evidence>
<reference evidence="2 3" key="1">
    <citation type="submission" date="2019-02" db="EMBL/GenBank/DDBJ databases">
        <title>Sequencing the genomes of 1000 actinobacteria strains.</title>
        <authorList>
            <person name="Klenk H.-P."/>
        </authorList>
    </citation>
    <scope>NUCLEOTIDE SEQUENCE [LARGE SCALE GENOMIC DNA]</scope>
    <source>
        <strain evidence="2 3">DSM 45779</strain>
    </source>
</reference>
<evidence type="ECO:0000313" key="3">
    <source>
        <dbReference type="Proteomes" id="UP000291591"/>
    </source>
</evidence>
<dbReference type="PROSITE" id="PS51186">
    <property type="entry name" value="GNAT"/>
    <property type="match status" value="1"/>
</dbReference>
<dbReference type="EMBL" id="SHKL01000001">
    <property type="protein sequence ID" value="RZT83824.1"/>
    <property type="molecule type" value="Genomic_DNA"/>
</dbReference>
<dbReference type="RefSeq" id="WP_242622869.1">
    <property type="nucleotide sequence ID" value="NZ_SHKL01000001.1"/>
</dbReference>
<dbReference type="AlphaFoldDB" id="A0A4Q7US85"/>
<organism evidence="2 3">
    <name type="scientific">Pseudonocardia sediminis</name>
    <dbReference type="NCBI Taxonomy" id="1397368"/>
    <lineage>
        <taxon>Bacteria</taxon>
        <taxon>Bacillati</taxon>
        <taxon>Actinomycetota</taxon>
        <taxon>Actinomycetes</taxon>
        <taxon>Pseudonocardiales</taxon>
        <taxon>Pseudonocardiaceae</taxon>
        <taxon>Pseudonocardia</taxon>
    </lineage>
</organism>
<feature type="domain" description="N-acetyltransferase" evidence="1">
    <location>
        <begin position="5"/>
        <end position="157"/>
    </location>
</feature>
<dbReference type="Gene3D" id="3.40.630.30">
    <property type="match status" value="1"/>
</dbReference>
<evidence type="ECO:0000259" key="1">
    <source>
        <dbReference type="PROSITE" id="PS51186"/>
    </source>
</evidence>
<keyword evidence="3" id="KW-1185">Reference proteome</keyword>
<proteinExistence type="predicted"/>
<dbReference type="SUPFAM" id="SSF55729">
    <property type="entry name" value="Acyl-CoA N-acyltransferases (Nat)"/>
    <property type="match status" value="1"/>
</dbReference>
<dbReference type="InterPro" id="IPR000182">
    <property type="entry name" value="GNAT_dom"/>
</dbReference>
<dbReference type="GO" id="GO:0016747">
    <property type="term" value="F:acyltransferase activity, transferring groups other than amino-acyl groups"/>
    <property type="evidence" value="ECO:0007669"/>
    <property type="project" value="InterPro"/>
</dbReference>
<sequence>MAPDVALADLDESALPDLLAAAVDGAEPAEVMAPLPGEEDWTAAQRAEFRAFHRRRSLDTETPVERTFVVLVDGRAAGAARLEPVDGGVEMGIWLVRQWRGRGIGAQVVHLLGARAGGRALVAETTGGNSAAVGLLRTLGADLSTDGDDVHARLPPR</sequence>
<protein>
    <submittedName>
        <fullName evidence="2">RimJ/RimL family protein N-acetyltransferase</fullName>
    </submittedName>
</protein>